<reference evidence="7 8" key="1">
    <citation type="submission" date="2019-02" db="EMBL/GenBank/DDBJ databases">
        <title>Deep-cultivation of Planctomycetes and their phenomic and genomic characterization uncovers novel biology.</title>
        <authorList>
            <person name="Wiegand S."/>
            <person name="Jogler M."/>
            <person name="Boedeker C."/>
            <person name="Pinto D."/>
            <person name="Vollmers J."/>
            <person name="Rivas-Marin E."/>
            <person name="Kohn T."/>
            <person name="Peeters S.H."/>
            <person name="Heuer A."/>
            <person name="Rast P."/>
            <person name="Oberbeckmann S."/>
            <person name="Bunk B."/>
            <person name="Jeske O."/>
            <person name="Meyerdierks A."/>
            <person name="Storesund J.E."/>
            <person name="Kallscheuer N."/>
            <person name="Luecker S."/>
            <person name="Lage O.M."/>
            <person name="Pohl T."/>
            <person name="Merkel B.J."/>
            <person name="Hornburger P."/>
            <person name="Mueller R.-W."/>
            <person name="Bruemmer F."/>
            <person name="Labrenz M."/>
            <person name="Spormann A.M."/>
            <person name="Op den Camp H."/>
            <person name="Overmann J."/>
            <person name="Amann R."/>
            <person name="Jetten M.S.M."/>
            <person name="Mascher T."/>
            <person name="Medema M.H."/>
            <person name="Devos D.P."/>
            <person name="Kaster A.-K."/>
            <person name="Ovreas L."/>
            <person name="Rohde M."/>
            <person name="Galperin M.Y."/>
            <person name="Jogler C."/>
        </authorList>
    </citation>
    <scope>NUCLEOTIDE SEQUENCE [LARGE SCALE GENOMIC DNA]</scope>
    <source>
        <strain evidence="7 8">FF011L</strain>
    </source>
</reference>
<evidence type="ECO:0000256" key="5">
    <source>
        <dbReference type="SAM" id="Phobius"/>
    </source>
</evidence>
<keyword evidence="5" id="KW-0472">Membrane</keyword>
<dbReference type="KEGG" id="rml:FF011L_29470"/>
<gene>
    <name evidence="7" type="primary">pknL_1</name>
    <name evidence="7" type="ORF">FF011L_29470</name>
</gene>
<name>A0A517MH18_9BACT</name>
<dbReference type="PANTHER" id="PTHR43289">
    <property type="entry name" value="MITOGEN-ACTIVATED PROTEIN KINASE KINASE KINASE 20-RELATED"/>
    <property type="match status" value="1"/>
</dbReference>
<dbReference type="PROSITE" id="PS50011">
    <property type="entry name" value="PROTEIN_KINASE_DOM"/>
    <property type="match status" value="1"/>
</dbReference>
<dbReference type="Proteomes" id="UP000320672">
    <property type="component" value="Chromosome"/>
</dbReference>
<dbReference type="OrthoDB" id="6111975at2"/>
<dbReference type="RefSeq" id="WP_145352194.1">
    <property type="nucleotide sequence ID" value="NZ_CP036262.1"/>
</dbReference>
<protein>
    <submittedName>
        <fullName evidence="7">Serine/threonine-protein kinase PknL</fullName>
        <ecNumber evidence="7">2.7.11.1</ecNumber>
    </submittedName>
</protein>
<dbReference type="EC" id="2.7.11.1" evidence="7"/>
<evidence type="ECO:0000313" key="7">
    <source>
        <dbReference type="EMBL" id="QDS94169.1"/>
    </source>
</evidence>
<feature type="transmembrane region" description="Helical" evidence="5">
    <location>
        <begin position="323"/>
        <end position="342"/>
    </location>
</feature>
<keyword evidence="1 7" id="KW-0808">Transferase</keyword>
<organism evidence="7 8">
    <name type="scientific">Roseimaritima multifibrata</name>
    <dbReference type="NCBI Taxonomy" id="1930274"/>
    <lineage>
        <taxon>Bacteria</taxon>
        <taxon>Pseudomonadati</taxon>
        <taxon>Planctomycetota</taxon>
        <taxon>Planctomycetia</taxon>
        <taxon>Pirellulales</taxon>
        <taxon>Pirellulaceae</taxon>
        <taxon>Roseimaritima</taxon>
    </lineage>
</organism>
<feature type="domain" description="Protein kinase" evidence="6">
    <location>
        <begin position="1"/>
        <end position="266"/>
    </location>
</feature>
<evidence type="ECO:0000256" key="1">
    <source>
        <dbReference type="ARBA" id="ARBA00022679"/>
    </source>
</evidence>
<dbReference type="InterPro" id="IPR000719">
    <property type="entry name" value="Prot_kinase_dom"/>
</dbReference>
<keyword evidence="2" id="KW-0547">Nucleotide-binding</keyword>
<keyword evidence="3 7" id="KW-0418">Kinase</keyword>
<dbReference type="CDD" id="cd14014">
    <property type="entry name" value="STKc_PknB_like"/>
    <property type="match status" value="1"/>
</dbReference>
<dbReference type="AlphaFoldDB" id="A0A517MH18"/>
<keyword evidence="5" id="KW-1133">Transmembrane helix</keyword>
<evidence type="ECO:0000256" key="4">
    <source>
        <dbReference type="ARBA" id="ARBA00022840"/>
    </source>
</evidence>
<proteinExistence type="predicted"/>
<keyword evidence="8" id="KW-1185">Reference proteome</keyword>
<evidence type="ECO:0000313" key="8">
    <source>
        <dbReference type="Proteomes" id="UP000320672"/>
    </source>
</evidence>
<dbReference type="InterPro" id="IPR011009">
    <property type="entry name" value="Kinase-like_dom_sf"/>
</dbReference>
<keyword evidence="4" id="KW-0067">ATP-binding</keyword>
<dbReference type="Gene3D" id="3.30.200.20">
    <property type="entry name" value="Phosphorylase Kinase, domain 1"/>
    <property type="match status" value="1"/>
</dbReference>
<evidence type="ECO:0000256" key="2">
    <source>
        <dbReference type="ARBA" id="ARBA00022741"/>
    </source>
</evidence>
<evidence type="ECO:0000259" key="6">
    <source>
        <dbReference type="PROSITE" id="PS50011"/>
    </source>
</evidence>
<dbReference type="Pfam" id="PF00069">
    <property type="entry name" value="Pkinase"/>
    <property type="match status" value="1"/>
</dbReference>
<dbReference type="GO" id="GO:0005524">
    <property type="term" value="F:ATP binding"/>
    <property type="evidence" value="ECO:0007669"/>
    <property type="project" value="UniProtKB-KW"/>
</dbReference>
<dbReference type="EMBL" id="CP036262">
    <property type="protein sequence ID" value="QDS94169.1"/>
    <property type="molecule type" value="Genomic_DNA"/>
</dbReference>
<dbReference type="GO" id="GO:0004674">
    <property type="term" value="F:protein serine/threonine kinase activity"/>
    <property type="evidence" value="ECO:0007669"/>
    <property type="project" value="UniProtKB-EC"/>
</dbReference>
<dbReference type="PANTHER" id="PTHR43289:SF34">
    <property type="entry name" value="SERINE_THREONINE-PROTEIN KINASE YBDM-RELATED"/>
    <property type="match status" value="1"/>
</dbReference>
<dbReference type="Gene3D" id="1.10.510.10">
    <property type="entry name" value="Transferase(Phosphotransferase) domain 1"/>
    <property type="match status" value="1"/>
</dbReference>
<accession>A0A517MH18</accession>
<sequence length="537" mass="60334">MARSRLGPLALESPLGQSSGTSGYWRAVHIEQRRNVAVKMFSIPFGGTPETKREFMNEWETLKKLRQPAIARCYGGGFEGKDAYLAYEMIEGESLSEQVESRGPLPWQAVLDLADPLTEALAYAHDRRVVHGGLEPDKIRMAGLSPVIVDFRAERATSVFRVQRPPTIEDFAYRAPELIQDPGAMSPKCDLYSLGGILFYALTGRHPITGSTPEELAENAVHQVPPNVSTEVFDCPTFLSAVVEQLLQKEPVDRPHGADAVRMAIREVRRRSAAGTGVAEHVSSGFSPLKVQADSKEARELLGRAELELREPVAPKPPLWERAWFLSVMLVLLCTFIGWVLWPPSESQLRARAEKLLAEGGRINMGQAKSQCLEPLVRRFPDGENADWARDQIDQVEMVETDHALSVKLRRGMKLRNEAERRYADAQRFEQFGDPSTAIDKYRSLVTLFDNEPDHRVYVNLARRQIAEIESQGIRSGEAERILRQRLSEADKLMQANEVFEAKEIWNSILELYGDNDGVQPLVLIAEDKLEALKRSQ</sequence>
<evidence type="ECO:0000256" key="3">
    <source>
        <dbReference type="ARBA" id="ARBA00022777"/>
    </source>
</evidence>
<dbReference type="SUPFAM" id="SSF56112">
    <property type="entry name" value="Protein kinase-like (PK-like)"/>
    <property type="match status" value="1"/>
</dbReference>
<keyword evidence="5" id="KW-0812">Transmembrane</keyword>